<accession>A0A6H1UA57</accession>
<keyword evidence="1" id="KW-1133">Transmembrane helix</keyword>
<reference evidence="2 3" key="1">
    <citation type="submission" date="2020-04" db="EMBL/GenBank/DDBJ databases">
        <title>Ferrimonas sp. S7 isolated from sea water.</title>
        <authorList>
            <person name="Bae S.S."/>
            <person name="Baek K."/>
        </authorList>
    </citation>
    <scope>NUCLEOTIDE SEQUENCE [LARGE SCALE GENOMIC DNA]</scope>
    <source>
        <strain evidence="2 3">S7</strain>
    </source>
</reference>
<keyword evidence="1" id="KW-0472">Membrane</keyword>
<feature type="transmembrane region" description="Helical" evidence="1">
    <location>
        <begin position="40"/>
        <end position="62"/>
    </location>
</feature>
<proteinExistence type="predicted"/>
<evidence type="ECO:0000256" key="1">
    <source>
        <dbReference type="SAM" id="Phobius"/>
    </source>
</evidence>
<dbReference type="KEGG" id="fes:HER31_01615"/>
<dbReference type="Pfam" id="PF11391">
    <property type="entry name" value="DUF2798"/>
    <property type="match status" value="1"/>
</dbReference>
<sequence length="72" mass="8356">MTRKQKLFVDITCHMVIVMCMTLAVTTINTGIDAALLKRWMRSFAIAFPLVTLLHFTLLPFMRKQLVKLFVK</sequence>
<evidence type="ECO:0000313" key="2">
    <source>
        <dbReference type="EMBL" id="QIZ75708.1"/>
    </source>
</evidence>
<protein>
    <submittedName>
        <fullName evidence="2">DUF2798 domain-containing protein</fullName>
    </submittedName>
</protein>
<dbReference type="AlphaFoldDB" id="A0A6H1UA57"/>
<name>A0A6H1UA57_9GAMM</name>
<keyword evidence="1" id="KW-0812">Transmembrane</keyword>
<gene>
    <name evidence="2" type="ORF">HER31_01615</name>
</gene>
<dbReference type="Proteomes" id="UP000501602">
    <property type="component" value="Chromosome"/>
</dbReference>
<evidence type="ECO:0000313" key="3">
    <source>
        <dbReference type="Proteomes" id="UP000501602"/>
    </source>
</evidence>
<keyword evidence="3" id="KW-1185">Reference proteome</keyword>
<dbReference type="EMBL" id="CP051180">
    <property type="protein sequence ID" value="QIZ75708.1"/>
    <property type="molecule type" value="Genomic_DNA"/>
</dbReference>
<dbReference type="RefSeq" id="WP_168658969.1">
    <property type="nucleotide sequence ID" value="NZ_CP051180.1"/>
</dbReference>
<feature type="transmembrane region" description="Helical" evidence="1">
    <location>
        <begin position="7"/>
        <end position="28"/>
    </location>
</feature>
<organism evidence="2 3">
    <name type="scientific">Ferrimonas lipolytica</name>
    <dbReference type="NCBI Taxonomy" id="2724191"/>
    <lineage>
        <taxon>Bacteria</taxon>
        <taxon>Pseudomonadati</taxon>
        <taxon>Pseudomonadota</taxon>
        <taxon>Gammaproteobacteria</taxon>
        <taxon>Alteromonadales</taxon>
        <taxon>Ferrimonadaceae</taxon>
        <taxon>Ferrimonas</taxon>
    </lineage>
</organism>
<dbReference type="InterPro" id="IPR021529">
    <property type="entry name" value="DUF2798"/>
</dbReference>